<protein>
    <recommendedName>
        <fullName evidence="2">CRISPR system Cms protein Csm4</fullName>
    </recommendedName>
</protein>
<reference evidence="6 7" key="1">
    <citation type="submission" date="2019-04" db="EMBL/GenBank/DDBJ databases">
        <title>Microbes associate with the intestines of laboratory mice.</title>
        <authorList>
            <person name="Navarre W."/>
            <person name="Wong E."/>
            <person name="Huang K."/>
            <person name="Tropini C."/>
            <person name="Ng K."/>
            <person name="Yu B."/>
        </authorList>
    </citation>
    <scope>NUCLEOTIDE SEQUENCE [LARGE SCALE GENOMIC DNA]</scope>
    <source>
        <strain evidence="6 7">NM70_E10</strain>
    </source>
</reference>
<evidence type="ECO:0000256" key="2">
    <source>
        <dbReference type="ARBA" id="ARBA00016109"/>
    </source>
</evidence>
<evidence type="ECO:0000313" key="7">
    <source>
        <dbReference type="Proteomes" id="UP000305751"/>
    </source>
</evidence>
<sequence length="325" mass="36752">MATFTVIKMTHFSPLHIGTGKENYDFSASDLHSDTLLSALVAMRVQMGQTENLESFLSSFLLSSAFPFYENRYFLPKMQGKIKIVVKGKAESEYRKSLKKIRYIESELWQKLSRGETLELETIQQIQGDLLLKKEDGISVCKSQISERVSVSRASEDAEPFFFDWKFFDRKAGLYCLTDAKGELLDEIIQLFILLGETGLGTDKNIGGGKFSVETSTLSIESVRDANAMQLLSLYIPTKDETGFLNLSQSKYTLLLRGGYMAGSREESLRHLRKKSIYAFGVGSVFLTTQSLKGKIVDLRPNWNDERMHTVLRSGRPFCLPVKLN</sequence>
<dbReference type="AlphaFoldDB" id="A0A4V3RBS3"/>
<dbReference type="GO" id="GO:0003723">
    <property type="term" value="F:RNA binding"/>
    <property type="evidence" value="ECO:0007669"/>
    <property type="project" value="UniProtKB-KW"/>
</dbReference>
<dbReference type="EMBL" id="SRZA01000016">
    <property type="protein sequence ID" value="TGY06050.1"/>
    <property type="molecule type" value="Genomic_DNA"/>
</dbReference>
<name>A0A4V3RBS3_9BACE</name>
<accession>A0A4V3RBS3</accession>
<dbReference type="Proteomes" id="UP000305751">
    <property type="component" value="Unassembled WGS sequence"/>
</dbReference>
<keyword evidence="7" id="KW-1185">Reference proteome</keyword>
<evidence type="ECO:0000313" key="6">
    <source>
        <dbReference type="EMBL" id="TGY06050.1"/>
    </source>
</evidence>
<comment type="similarity">
    <text evidence="1">Belongs to the CRISPR-associated Csm4 family.</text>
</comment>
<organism evidence="6 7">
    <name type="scientific">Bacteroides acidifaciens</name>
    <dbReference type="NCBI Taxonomy" id="85831"/>
    <lineage>
        <taxon>Bacteria</taxon>
        <taxon>Pseudomonadati</taxon>
        <taxon>Bacteroidota</taxon>
        <taxon>Bacteroidia</taxon>
        <taxon>Bacteroidales</taxon>
        <taxon>Bacteroidaceae</taxon>
        <taxon>Bacteroides</taxon>
    </lineage>
</organism>
<dbReference type="InterPro" id="IPR040932">
    <property type="entry name" value="Csm4_C"/>
</dbReference>
<evidence type="ECO:0000256" key="1">
    <source>
        <dbReference type="ARBA" id="ARBA00005772"/>
    </source>
</evidence>
<evidence type="ECO:0000259" key="5">
    <source>
        <dbReference type="Pfam" id="PF17953"/>
    </source>
</evidence>
<dbReference type="NCBIfam" id="TIGR01903">
    <property type="entry name" value="cas5_csm4"/>
    <property type="match status" value="1"/>
</dbReference>
<dbReference type="Pfam" id="PF17953">
    <property type="entry name" value="Csm4_C"/>
    <property type="match status" value="1"/>
</dbReference>
<keyword evidence="4" id="KW-0051">Antiviral defense</keyword>
<feature type="domain" description="Csm4 C-terminal" evidence="5">
    <location>
        <begin position="225"/>
        <end position="322"/>
    </location>
</feature>
<dbReference type="GO" id="GO:0051607">
    <property type="term" value="P:defense response to virus"/>
    <property type="evidence" value="ECO:0007669"/>
    <property type="project" value="UniProtKB-KW"/>
</dbReference>
<dbReference type="InterPro" id="IPR005510">
    <property type="entry name" value="Csm4"/>
</dbReference>
<dbReference type="RefSeq" id="WP_136014022.1">
    <property type="nucleotide sequence ID" value="NZ_CAJTBC010000024.1"/>
</dbReference>
<keyword evidence="3" id="KW-0694">RNA-binding</keyword>
<proteinExistence type="inferred from homology"/>
<comment type="caution">
    <text evidence="6">The sequence shown here is derived from an EMBL/GenBank/DDBJ whole genome shotgun (WGS) entry which is preliminary data.</text>
</comment>
<evidence type="ECO:0000256" key="3">
    <source>
        <dbReference type="ARBA" id="ARBA00022884"/>
    </source>
</evidence>
<gene>
    <name evidence="6" type="primary">csm4</name>
    <name evidence="6" type="ORF">E5356_07485</name>
</gene>
<evidence type="ECO:0000256" key="4">
    <source>
        <dbReference type="ARBA" id="ARBA00023118"/>
    </source>
</evidence>